<sequence length="103" mass="10742">MQNEHSGVNEYYPTDRGTAGRPSGRDNSPETSSAQKTPPHEHATARTGGCTGPATRPVEQSDRGADNDTAVHPDDVGVELLNSNDDDVIIAGDDAEILDGGDA</sequence>
<evidence type="ECO:0000256" key="1">
    <source>
        <dbReference type="SAM" id="MobiDB-lite"/>
    </source>
</evidence>
<evidence type="ECO:0000313" key="2">
    <source>
        <dbReference type="EMBL" id="SFI61922.1"/>
    </source>
</evidence>
<dbReference type="OrthoDB" id="202153at2157"/>
<dbReference type="AlphaFoldDB" id="A0A1I3JNR8"/>
<gene>
    <name evidence="2" type="ORF">SAMN05443661_102193</name>
</gene>
<dbReference type="Proteomes" id="UP000182829">
    <property type="component" value="Unassembled WGS sequence"/>
</dbReference>
<evidence type="ECO:0000313" key="3">
    <source>
        <dbReference type="Proteomes" id="UP000182829"/>
    </source>
</evidence>
<dbReference type="GeneID" id="14209051"/>
<dbReference type="RefSeq" id="WP_005577842.1">
    <property type="nucleotide sequence ID" value="NZ_FORO01000002.1"/>
</dbReference>
<protein>
    <submittedName>
        <fullName evidence="2">Uncharacterized protein</fullName>
    </submittedName>
</protein>
<organism evidence="2 3">
    <name type="scientific">Natronobacterium gregoryi</name>
    <dbReference type="NCBI Taxonomy" id="44930"/>
    <lineage>
        <taxon>Archaea</taxon>
        <taxon>Methanobacteriati</taxon>
        <taxon>Methanobacteriota</taxon>
        <taxon>Stenosarchaea group</taxon>
        <taxon>Halobacteria</taxon>
        <taxon>Halobacteriales</taxon>
        <taxon>Natrialbaceae</taxon>
        <taxon>Natronobacterium</taxon>
    </lineage>
</organism>
<name>A0A1I3JNR8_9EURY</name>
<proteinExistence type="predicted"/>
<feature type="region of interest" description="Disordered" evidence="1">
    <location>
        <begin position="1"/>
        <end position="79"/>
    </location>
</feature>
<feature type="compositionally biased region" description="Basic and acidic residues" evidence="1">
    <location>
        <begin position="59"/>
        <end position="75"/>
    </location>
</feature>
<accession>A0A1I3JNR8</accession>
<dbReference type="EMBL" id="FORO01000002">
    <property type="protein sequence ID" value="SFI61922.1"/>
    <property type="molecule type" value="Genomic_DNA"/>
</dbReference>
<reference evidence="2 3" key="1">
    <citation type="submission" date="2016-10" db="EMBL/GenBank/DDBJ databases">
        <authorList>
            <person name="de Groot N.N."/>
        </authorList>
    </citation>
    <scope>NUCLEOTIDE SEQUENCE [LARGE SCALE GENOMIC DNA]</scope>
    <source>
        <strain evidence="2 3">SP2</strain>
    </source>
</reference>